<organism evidence="1 2">
    <name type="scientific">Kluyvera cryocrescens</name>
    <name type="common">Kluyvera citrophila</name>
    <dbReference type="NCBI Taxonomy" id="580"/>
    <lineage>
        <taxon>Bacteria</taxon>
        <taxon>Pseudomonadati</taxon>
        <taxon>Pseudomonadota</taxon>
        <taxon>Gammaproteobacteria</taxon>
        <taxon>Enterobacterales</taxon>
        <taxon>Enterobacteriaceae</taxon>
        <taxon>Kluyvera</taxon>
    </lineage>
</organism>
<evidence type="ECO:0000313" key="1">
    <source>
        <dbReference type="EMBL" id="VFS57193.1"/>
    </source>
</evidence>
<keyword evidence="2" id="KW-1185">Reference proteome</keyword>
<sequence length="65" mass="6906">MVVSARARNKKDVGRATLLAVISCAVRLSAGDAAVDGCWLARPELAEMRNPSMAGLMVRMMGSWG</sequence>
<dbReference type="EMBL" id="CAADJD010000008">
    <property type="protein sequence ID" value="VFS57193.1"/>
    <property type="molecule type" value="Genomic_DNA"/>
</dbReference>
<proteinExistence type="predicted"/>
<reference evidence="1 2" key="1">
    <citation type="submission" date="2019-03" db="EMBL/GenBank/DDBJ databases">
        <authorList>
            <consortium name="Pathogen Informatics"/>
        </authorList>
    </citation>
    <scope>NUCLEOTIDE SEQUENCE [LARGE SCALE GENOMIC DNA]</scope>
    <source>
        <strain evidence="1 2">NCTC12993</strain>
    </source>
</reference>
<protein>
    <submittedName>
        <fullName evidence="1">Arginine/ornithine antiporter</fullName>
    </submittedName>
</protein>
<evidence type="ECO:0000313" key="2">
    <source>
        <dbReference type="Proteomes" id="UP000401081"/>
    </source>
</evidence>
<dbReference type="Proteomes" id="UP000401081">
    <property type="component" value="Unassembled WGS sequence"/>
</dbReference>
<accession>A0A485ABW2</accession>
<name>A0A485ABW2_KLUCR</name>
<dbReference type="AlphaFoldDB" id="A0A485ABW2"/>
<gene>
    <name evidence="1" type="primary">ydgI_2</name>
    <name evidence="1" type="ORF">NCTC12993_00659</name>
</gene>